<protein>
    <submittedName>
        <fullName evidence="2">Uncharacterized protein</fullName>
    </submittedName>
</protein>
<feature type="coiled-coil region" evidence="1">
    <location>
        <begin position="64"/>
        <end position="91"/>
    </location>
</feature>
<keyword evidence="3" id="KW-1185">Reference proteome</keyword>
<name>A0A2K8Z8B3_9BACT</name>
<dbReference type="AlphaFoldDB" id="A0A2K8Z8B3"/>
<organism evidence="2 3">
    <name type="scientific">Spirosoma pollinicola</name>
    <dbReference type="NCBI Taxonomy" id="2057025"/>
    <lineage>
        <taxon>Bacteria</taxon>
        <taxon>Pseudomonadati</taxon>
        <taxon>Bacteroidota</taxon>
        <taxon>Cytophagia</taxon>
        <taxon>Cytophagales</taxon>
        <taxon>Cytophagaceae</taxon>
        <taxon>Spirosoma</taxon>
    </lineage>
</organism>
<gene>
    <name evidence="2" type="ORF">CWM47_32195</name>
</gene>
<dbReference type="RefSeq" id="WP_100992648.1">
    <property type="nucleotide sequence ID" value="NZ_CP025096.1"/>
</dbReference>
<accession>A0A2K8Z8B3</accession>
<evidence type="ECO:0000313" key="2">
    <source>
        <dbReference type="EMBL" id="AUD06098.1"/>
    </source>
</evidence>
<evidence type="ECO:0000313" key="3">
    <source>
        <dbReference type="Proteomes" id="UP000232883"/>
    </source>
</evidence>
<evidence type="ECO:0000256" key="1">
    <source>
        <dbReference type="SAM" id="Coils"/>
    </source>
</evidence>
<dbReference type="Proteomes" id="UP000232883">
    <property type="component" value="Chromosome"/>
</dbReference>
<sequence length="93" mass="10409">MDAICGGLIAFLLGYLLCLVLASLDAQLGAKGEDNLGELYKQQLEQQASIQKQNQLIDQLVKDKIKLTNSEKRLSNQLNELRKQHERTLSALN</sequence>
<dbReference type="EMBL" id="CP025096">
    <property type="protein sequence ID" value="AUD06098.1"/>
    <property type="molecule type" value="Genomic_DNA"/>
</dbReference>
<proteinExistence type="predicted"/>
<reference evidence="2 3" key="1">
    <citation type="submission" date="2017-11" db="EMBL/GenBank/DDBJ databases">
        <title>Taxonomic description and genome sequences of Spirosoma HA7 sp. nov., isolated from pollen microhabitat of Corylus avellana.</title>
        <authorList>
            <person name="Ambika Manirajan B."/>
            <person name="Suarez C."/>
            <person name="Ratering S."/>
            <person name="Geissler-Plaum R."/>
            <person name="Cardinale M."/>
            <person name="Sylvia S."/>
        </authorList>
    </citation>
    <scope>NUCLEOTIDE SEQUENCE [LARGE SCALE GENOMIC DNA]</scope>
    <source>
        <strain evidence="2 3">HA7</strain>
    </source>
</reference>
<keyword evidence="1" id="KW-0175">Coiled coil</keyword>
<dbReference type="KEGG" id="spir:CWM47_32195"/>